<evidence type="ECO:0000313" key="2">
    <source>
        <dbReference type="EMBL" id="KAK4543600.1"/>
    </source>
</evidence>
<dbReference type="EMBL" id="JAVFHQ010000031">
    <property type="protein sequence ID" value="KAK4543600.1"/>
    <property type="molecule type" value="Genomic_DNA"/>
</dbReference>
<evidence type="ECO:0000313" key="3">
    <source>
        <dbReference type="Proteomes" id="UP001324427"/>
    </source>
</evidence>
<feature type="compositionally biased region" description="Polar residues" evidence="1">
    <location>
        <begin position="299"/>
        <end position="311"/>
    </location>
</feature>
<gene>
    <name evidence="2" type="ORF">LTR36_005495</name>
</gene>
<organism evidence="2 3">
    <name type="scientific">Oleoguttula mirabilis</name>
    <dbReference type="NCBI Taxonomy" id="1507867"/>
    <lineage>
        <taxon>Eukaryota</taxon>
        <taxon>Fungi</taxon>
        <taxon>Dikarya</taxon>
        <taxon>Ascomycota</taxon>
        <taxon>Pezizomycotina</taxon>
        <taxon>Dothideomycetes</taxon>
        <taxon>Dothideomycetidae</taxon>
        <taxon>Mycosphaerellales</taxon>
        <taxon>Teratosphaeriaceae</taxon>
        <taxon>Oleoguttula</taxon>
    </lineage>
</organism>
<feature type="region of interest" description="Disordered" evidence="1">
    <location>
        <begin position="200"/>
        <end position="388"/>
    </location>
</feature>
<comment type="caution">
    <text evidence="2">The sequence shown here is derived from an EMBL/GenBank/DDBJ whole genome shotgun (WGS) entry which is preliminary data.</text>
</comment>
<proteinExistence type="predicted"/>
<dbReference type="Proteomes" id="UP001324427">
    <property type="component" value="Unassembled WGS sequence"/>
</dbReference>
<accession>A0AAV9JEF3</accession>
<keyword evidence="3" id="KW-1185">Reference proteome</keyword>
<feature type="region of interest" description="Disordered" evidence="1">
    <location>
        <begin position="1"/>
        <end position="78"/>
    </location>
</feature>
<dbReference type="AlphaFoldDB" id="A0AAV9JEF3"/>
<reference evidence="2 3" key="1">
    <citation type="submission" date="2021-11" db="EMBL/GenBank/DDBJ databases">
        <title>Black yeast isolated from Biological Soil Crust.</title>
        <authorList>
            <person name="Kurbessoian T."/>
        </authorList>
    </citation>
    <scope>NUCLEOTIDE SEQUENCE [LARGE SCALE GENOMIC DNA]</scope>
    <source>
        <strain evidence="2 3">CCFEE 5522</strain>
    </source>
</reference>
<feature type="compositionally biased region" description="Polar residues" evidence="1">
    <location>
        <begin position="340"/>
        <end position="355"/>
    </location>
</feature>
<feature type="compositionally biased region" description="Low complexity" evidence="1">
    <location>
        <begin position="18"/>
        <end position="27"/>
    </location>
</feature>
<evidence type="ECO:0000256" key="1">
    <source>
        <dbReference type="SAM" id="MobiDB-lite"/>
    </source>
</evidence>
<sequence>MPRTLPWATEAAKKQEAKQGASSSSPAPRRKRASTPDDLVDADLNTTGVVTPERRARKRQGRTPSTSPPPGPPDAEYMREGYAADDIWTMVEDEFYSTAQTFTQHIHHAEYVRLKKLAKSRGAGTLQAIARPTDGRTVQSTATKLRLEAEANAKKIKDGLRSMGAHEESDEENDEYMQDPQLAGLMMGSQRGGQELTGLAKVRPKTRAAAGFAKSPQKGRRTRDAEVGAITSDKKAMASKSKGRPVEQDGSERDDDDDDLDAPSTKPLPRRTVSDERQNKAVNSSHPEGTSVIFKRFAESSQQPQSRTSKNVEAGPSRRLATREPQARTVLKVESPPPSSDSGTQAKSARSQATSDFLARRRAAREKREQEEKQTVKRTDVNVPTFDM</sequence>
<name>A0AAV9JEF3_9PEZI</name>
<feature type="compositionally biased region" description="Basic and acidic residues" evidence="1">
    <location>
        <begin position="366"/>
        <end position="380"/>
    </location>
</feature>
<feature type="compositionally biased region" description="Acidic residues" evidence="1">
    <location>
        <begin position="252"/>
        <end position="261"/>
    </location>
</feature>
<feature type="compositionally biased region" description="Basic and acidic residues" evidence="1">
    <location>
        <begin position="222"/>
        <end position="236"/>
    </location>
</feature>
<protein>
    <submittedName>
        <fullName evidence="2">Uncharacterized protein</fullName>
    </submittedName>
</protein>